<evidence type="ECO:0000313" key="2">
    <source>
        <dbReference type="EMBL" id="MPC09694.1"/>
    </source>
</evidence>
<accession>A0A5B7CLX9</accession>
<dbReference type="AlphaFoldDB" id="A0A5B7CLX9"/>
<feature type="compositionally biased region" description="Gly residues" evidence="1">
    <location>
        <begin position="62"/>
        <end position="76"/>
    </location>
</feature>
<gene>
    <name evidence="2" type="ORF">E2C01_002311</name>
</gene>
<dbReference type="Proteomes" id="UP000324222">
    <property type="component" value="Unassembled WGS sequence"/>
</dbReference>
<feature type="region of interest" description="Disordered" evidence="1">
    <location>
        <begin position="47"/>
        <end position="93"/>
    </location>
</feature>
<name>A0A5B7CLX9_PORTR</name>
<evidence type="ECO:0000313" key="3">
    <source>
        <dbReference type="Proteomes" id="UP000324222"/>
    </source>
</evidence>
<organism evidence="2 3">
    <name type="scientific">Portunus trituberculatus</name>
    <name type="common">Swimming crab</name>
    <name type="synonym">Neptunus trituberculatus</name>
    <dbReference type="NCBI Taxonomy" id="210409"/>
    <lineage>
        <taxon>Eukaryota</taxon>
        <taxon>Metazoa</taxon>
        <taxon>Ecdysozoa</taxon>
        <taxon>Arthropoda</taxon>
        <taxon>Crustacea</taxon>
        <taxon>Multicrustacea</taxon>
        <taxon>Malacostraca</taxon>
        <taxon>Eumalacostraca</taxon>
        <taxon>Eucarida</taxon>
        <taxon>Decapoda</taxon>
        <taxon>Pleocyemata</taxon>
        <taxon>Brachyura</taxon>
        <taxon>Eubrachyura</taxon>
        <taxon>Portunoidea</taxon>
        <taxon>Portunidae</taxon>
        <taxon>Portuninae</taxon>
        <taxon>Portunus</taxon>
    </lineage>
</organism>
<reference evidence="2 3" key="1">
    <citation type="submission" date="2019-05" db="EMBL/GenBank/DDBJ databases">
        <title>Another draft genome of Portunus trituberculatus and its Hox gene families provides insights of decapod evolution.</title>
        <authorList>
            <person name="Jeong J.-H."/>
            <person name="Song I."/>
            <person name="Kim S."/>
            <person name="Choi T."/>
            <person name="Kim D."/>
            <person name="Ryu S."/>
            <person name="Kim W."/>
        </authorList>
    </citation>
    <scope>NUCLEOTIDE SEQUENCE [LARGE SCALE GENOMIC DNA]</scope>
    <source>
        <tissue evidence="2">Muscle</tissue>
    </source>
</reference>
<protein>
    <submittedName>
        <fullName evidence="2">Uncharacterized protein</fullName>
    </submittedName>
</protein>
<proteinExistence type="predicted"/>
<comment type="caution">
    <text evidence="2">The sequence shown here is derived from an EMBL/GenBank/DDBJ whole genome shotgun (WGS) entry which is preliminary data.</text>
</comment>
<sequence length="93" mass="8757">MGNDVRLNENSQVVLLLVGGDGISGGGVVDSGVGSDVMDNGGMAVSCVGGGSGHEDSDKLRGGGGSKVDGGGGSSGHGTSSKLGVSALNEDVP</sequence>
<keyword evidence="3" id="KW-1185">Reference proteome</keyword>
<evidence type="ECO:0000256" key="1">
    <source>
        <dbReference type="SAM" id="MobiDB-lite"/>
    </source>
</evidence>
<dbReference type="EMBL" id="VSRR010000080">
    <property type="protein sequence ID" value="MPC09694.1"/>
    <property type="molecule type" value="Genomic_DNA"/>
</dbReference>